<dbReference type="Pfam" id="PF00176">
    <property type="entry name" value="SNF2-rel_dom"/>
    <property type="match status" value="1"/>
</dbReference>
<accession>A0A8T0J1N8</accession>
<dbReference type="GO" id="GO:0000724">
    <property type="term" value="P:double-strand break repair via homologous recombination"/>
    <property type="evidence" value="ECO:0007669"/>
    <property type="project" value="TreeGrafter"/>
</dbReference>
<evidence type="ECO:0000256" key="2">
    <source>
        <dbReference type="SAM" id="MobiDB-lite"/>
    </source>
</evidence>
<feature type="domain" description="Helicase C-terminal" evidence="4">
    <location>
        <begin position="841"/>
        <end position="1002"/>
    </location>
</feature>
<dbReference type="AlphaFoldDB" id="A0A8T0J1N8"/>
<dbReference type="CDD" id="cd18004">
    <property type="entry name" value="DEXHc_RAD54"/>
    <property type="match status" value="1"/>
</dbReference>
<feature type="region of interest" description="Disordered" evidence="2">
    <location>
        <begin position="1"/>
        <end position="34"/>
    </location>
</feature>
<evidence type="ECO:0000259" key="4">
    <source>
        <dbReference type="PROSITE" id="PS51194"/>
    </source>
</evidence>
<dbReference type="GO" id="GO:0005634">
    <property type="term" value="C:nucleus"/>
    <property type="evidence" value="ECO:0007669"/>
    <property type="project" value="TreeGrafter"/>
</dbReference>
<dbReference type="InterPro" id="IPR049730">
    <property type="entry name" value="SNF2/RAD54-like_C"/>
</dbReference>
<dbReference type="InterPro" id="IPR050496">
    <property type="entry name" value="SNF2_RAD54_helicase_repair"/>
</dbReference>
<dbReference type="Gene3D" id="1.20.120.850">
    <property type="entry name" value="SWI2/SNF2 ATPases, N-terminal domain"/>
    <property type="match status" value="1"/>
</dbReference>
<dbReference type="PROSITE" id="PS51192">
    <property type="entry name" value="HELICASE_ATP_BIND_1"/>
    <property type="match status" value="1"/>
</dbReference>
<dbReference type="GO" id="GO:0007131">
    <property type="term" value="P:reciprocal meiotic recombination"/>
    <property type="evidence" value="ECO:0007669"/>
    <property type="project" value="TreeGrafter"/>
</dbReference>
<reference evidence="5" key="1">
    <citation type="submission" date="2020-06" db="EMBL/GenBank/DDBJ databases">
        <title>WGS assembly of Ceratodon purpureus strain R40.</title>
        <authorList>
            <person name="Carey S.B."/>
            <person name="Jenkins J."/>
            <person name="Shu S."/>
            <person name="Lovell J.T."/>
            <person name="Sreedasyam A."/>
            <person name="Maumus F."/>
            <person name="Tiley G.P."/>
            <person name="Fernandez-Pozo N."/>
            <person name="Barry K."/>
            <person name="Chen C."/>
            <person name="Wang M."/>
            <person name="Lipzen A."/>
            <person name="Daum C."/>
            <person name="Saski C.A."/>
            <person name="Payton A.C."/>
            <person name="Mcbreen J.C."/>
            <person name="Conrad R.E."/>
            <person name="Kollar L.M."/>
            <person name="Olsson S."/>
            <person name="Huttunen S."/>
            <person name="Landis J.B."/>
            <person name="Wickett N.J."/>
            <person name="Johnson M.G."/>
            <person name="Rensing S.A."/>
            <person name="Grimwood J."/>
            <person name="Schmutz J."/>
            <person name="Mcdaniel S.F."/>
        </authorList>
    </citation>
    <scope>NUCLEOTIDE SEQUENCE</scope>
    <source>
        <strain evidence="5">R40</strain>
    </source>
</reference>
<dbReference type="Proteomes" id="UP000822688">
    <property type="component" value="Chromosome 1"/>
</dbReference>
<name>A0A8T0J1N8_CERPU</name>
<dbReference type="PROSITE" id="PS51194">
    <property type="entry name" value="HELICASE_CTER"/>
    <property type="match status" value="1"/>
</dbReference>
<dbReference type="Pfam" id="PF00271">
    <property type="entry name" value="Helicase_C"/>
    <property type="match status" value="1"/>
</dbReference>
<dbReference type="InterPro" id="IPR014001">
    <property type="entry name" value="Helicase_ATP-bd"/>
</dbReference>
<dbReference type="FunFam" id="3.40.50.10810:FF:000020">
    <property type="entry name" value="DNA repair and recombination protein RAD54B"/>
    <property type="match status" value="1"/>
</dbReference>
<keyword evidence="1" id="KW-0378">Hydrolase</keyword>
<dbReference type="InterPro" id="IPR001650">
    <property type="entry name" value="Helicase_C-like"/>
</dbReference>
<dbReference type="SUPFAM" id="SSF52540">
    <property type="entry name" value="P-loop containing nucleoside triphosphate hydrolases"/>
    <property type="match status" value="2"/>
</dbReference>
<evidence type="ECO:0000313" key="5">
    <source>
        <dbReference type="EMBL" id="KAG0589830.1"/>
    </source>
</evidence>
<dbReference type="Gene3D" id="3.40.50.10810">
    <property type="entry name" value="Tandem AAA-ATPase domain"/>
    <property type="match status" value="1"/>
</dbReference>
<dbReference type="GO" id="GO:0016787">
    <property type="term" value="F:hydrolase activity"/>
    <property type="evidence" value="ECO:0007669"/>
    <property type="project" value="UniProtKB-KW"/>
</dbReference>
<dbReference type="Gene3D" id="3.40.50.300">
    <property type="entry name" value="P-loop containing nucleotide triphosphate hydrolases"/>
    <property type="match status" value="1"/>
</dbReference>
<dbReference type="PANTHER" id="PTHR45629:SF7">
    <property type="entry name" value="DNA EXCISION REPAIR PROTEIN ERCC-6-RELATED"/>
    <property type="match status" value="1"/>
</dbReference>
<protein>
    <submittedName>
        <fullName evidence="5">Uncharacterized protein</fullName>
    </submittedName>
</protein>
<dbReference type="InterPro" id="IPR038718">
    <property type="entry name" value="SNF2-like_sf"/>
</dbReference>
<dbReference type="InterPro" id="IPR000330">
    <property type="entry name" value="SNF2_N"/>
</dbReference>
<feature type="domain" description="Helicase ATP-binding" evidence="3">
    <location>
        <begin position="495"/>
        <end position="669"/>
    </location>
</feature>
<gene>
    <name evidence="5" type="ORF">KC19_1G051700</name>
</gene>
<evidence type="ECO:0000313" key="6">
    <source>
        <dbReference type="Proteomes" id="UP000822688"/>
    </source>
</evidence>
<dbReference type="SMART" id="SM00490">
    <property type="entry name" value="HELICc"/>
    <property type="match status" value="1"/>
</dbReference>
<dbReference type="CDD" id="cd18793">
    <property type="entry name" value="SF2_C_SNF"/>
    <property type="match status" value="1"/>
</dbReference>
<dbReference type="PANTHER" id="PTHR45629">
    <property type="entry name" value="SNF2/RAD54 FAMILY MEMBER"/>
    <property type="match status" value="1"/>
</dbReference>
<evidence type="ECO:0000259" key="3">
    <source>
        <dbReference type="PROSITE" id="PS51192"/>
    </source>
</evidence>
<feature type="region of interest" description="Disordered" evidence="2">
    <location>
        <begin position="54"/>
        <end position="88"/>
    </location>
</feature>
<dbReference type="GO" id="GO:0005524">
    <property type="term" value="F:ATP binding"/>
    <property type="evidence" value="ECO:0007669"/>
    <property type="project" value="InterPro"/>
</dbReference>
<feature type="compositionally biased region" description="Low complexity" evidence="2">
    <location>
        <begin position="160"/>
        <end position="174"/>
    </location>
</feature>
<evidence type="ECO:0000256" key="1">
    <source>
        <dbReference type="ARBA" id="ARBA00022801"/>
    </source>
</evidence>
<proteinExistence type="predicted"/>
<feature type="compositionally biased region" description="Polar residues" evidence="2">
    <location>
        <begin position="107"/>
        <end position="130"/>
    </location>
</feature>
<dbReference type="SMART" id="SM00487">
    <property type="entry name" value="DEXDc"/>
    <property type="match status" value="1"/>
</dbReference>
<dbReference type="EMBL" id="CM026421">
    <property type="protein sequence ID" value="KAG0589830.1"/>
    <property type="molecule type" value="Genomic_DNA"/>
</dbReference>
<feature type="region of interest" description="Disordered" evidence="2">
    <location>
        <begin position="107"/>
        <end position="188"/>
    </location>
</feature>
<comment type="caution">
    <text evidence="5">The sequence shown here is derived from an EMBL/GenBank/DDBJ whole genome shotgun (WGS) entry which is preliminary data.</text>
</comment>
<sequence length="1099" mass="120024">MRRSAAPSVLAKKLQGQGKENVAEAKLSDEAGGVEPRRNFLSVRKKFKTPVASLGLVDSSGAKSGREEVAGGLQRSESNVGKDAPVAGRNSSEVLDLINAGRVGTVGTKSASVSDSSGNLSTQCGKSLSASVPDVVPDILGESERDGDNLDLPSVANLKSSPGRPLLSGSSSTRGVKRNCPDEGGLVNEKRVLRKRHLPITKQGVSRTEEEVECIKEVPAISKVDNVNEGRSSADSEHLNVDSTRLGGAEKADLNVLLESTSSEGKEEQPVNAKEEDDNKVVALDSKITKSGNMLHGPQSQRASLHRGVKLKEASRPTQEVGLADYYSVMYCPRKKNAKRKGPWSDGIIVCQGRSCTLQDMDGKAVTKANLQGLKDMPEGATLDVGKFEVEVMRKASSEEVLSGALYLANKAPQPIPTQLPALTMKKQTFKSVKPGGSQQSSRRDKGPFFTQMDALKLNGDLATEVPVVVDPYIASKLRPHQKDGVKFMYECIMGLKSKSYCGCLLADEMGLGKTLQVITLLWTILKQGPAGTPAVKRALVVCPSSLVQNWGNEVQKWLGRERLRFMAVHAGTTHREAAHKFADFRNGQVSPLLITSYEILRKHIDVIASAKPGLLVCDEAHRLKNCAGNKTIDALVGLQCPRKILLTGTPVQNDLNEFYAMIDFANPGLLGPLSAFKRIFAEPIEFSQDRTASLEEQKLGKARSLELQSRTEFCILRRTADINKQYLPTKTELFVFCRLQPLQLAFYRIITSKALRSLHLCDNASATILSSITSLRKLCSHPQLTYNDIFEETNLDPELLSQINDAGLSKLGGGADDTEVLQARVTLSNEGWNVSGKLSCLYWLLLTVYSGSSARPKDRVVVVSNFTRTLDLIQDMCTSQGWKWLRLDGSTEASKRQPLVDQLNSGFGEVFVFLLSSKAGGTGLNLIGANRLVLFDPDWNPATDSQAIARIWREGQLKPVMIYRLLSTGSIEEKIYQRQIMKGGMSAAVEGDIDGHTKKSSIGRHFSKEELRELFTLNLETKCDTFDLISRTKTAPGKTWMDHSNDVDDPALQSAIASGIVSFVYNDRDPDVVPHPLNAPHPVDRDLDDLSDYEQLLA</sequence>
<dbReference type="InterPro" id="IPR027417">
    <property type="entry name" value="P-loop_NTPase"/>
</dbReference>
<keyword evidence="6" id="KW-1185">Reference proteome</keyword>
<organism evidence="5 6">
    <name type="scientific">Ceratodon purpureus</name>
    <name type="common">Fire moss</name>
    <name type="synonym">Dicranum purpureum</name>
    <dbReference type="NCBI Taxonomy" id="3225"/>
    <lineage>
        <taxon>Eukaryota</taxon>
        <taxon>Viridiplantae</taxon>
        <taxon>Streptophyta</taxon>
        <taxon>Embryophyta</taxon>
        <taxon>Bryophyta</taxon>
        <taxon>Bryophytina</taxon>
        <taxon>Bryopsida</taxon>
        <taxon>Dicranidae</taxon>
        <taxon>Pseudoditrichales</taxon>
        <taxon>Ditrichaceae</taxon>
        <taxon>Ceratodon</taxon>
    </lineage>
</organism>
<dbReference type="GO" id="GO:0015616">
    <property type="term" value="F:DNA translocase activity"/>
    <property type="evidence" value="ECO:0007669"/>
    <property type="project" value="TreeGrafter"/>
</dbReference>